<dbReference type="InterPro" id="IPR027417">
    <property type="entry name" value="P-loop_NTPase"/>
</dbReference>
<evidence type="ECO:0008006" key="3">
    <source>
        <dbReference type="Google" id="ProtNLM"/>
    </source>
</evidence>
<dbReference type="Gene3D" id="3.40.50.300">
    <property type="entry name" value="P-loop containing nucleotide triphosphate hydrolases"/>
    <property type="match status" value="1"/>
</dbReference>
<protein>
    <recommendedName>
        <fullName evidence="3">Capsular exopolysaccharide synthesis family protein</fullName>
    </recommendedName>
</protein>
<dbReference type="PANTHER" id="PTHR32309">
    <property type="entry name" value="TYROSINE-PROTEIN KINASE"/>
    <property type="match status" value="1"/>
</dbReference>
<dbReference type="PANTHER" id="PTHR32309:SF31">
    <property type="entry name" value="CAPSULAR EXOPOLYSACCHARIDE FAMILY"/>
    <property type="match status" value="1"/>
</dbReference>
<sequence length="242" mass="26773">MSRLHDVAPLPIEYDETASIYAKTVAKDHRTILFTSADRGEGVSTIAYAIAQKAAASGRRTLLMEFNTYRPFLNGVLQLPTSDWRLDQLDIERDIFTVSGTKLSFLPAPHRQSFPVETRKPEIIQEALASMLEDYDLVIADAPCLCRPNLNGIPTKMLAAHFASTVLVVASNKTSSNLIARAVEQLVDAEICLAGAVLNDQIYPSLFKELERQFSKAGGIGRKIWSLVAPRLRQASFMTDSF</sequence>
<evidence type="ECO:0000313" key="2">
    <source>
        <dbReference type="Proteomes" id="UP000256845"/>
    </source>
</evidence>
<name>A0A3D9H3L7_9PROT</name>
<dbReference type="EMBL" id="QRDW01000018">
    <property type="protein sequence ID" value="RED43801.1"/>
    <property type="molecule type" value="Genomic_DNA"/>
</dbReference>
<evidence type="ECO:0000313" key="1">
    <source>
        <dbReference type="EMBL" id="RED43801.1"/>
    </source>
</evidence>
<dbReference type="SUPFAM" id="SSF52540">
    <property type="entry name" value="P-loop containing nucleoside triphosphate hydrolases"/>
    <property type="match status" value="1"/>
</dbReference>
<dbReference type="RefSeq" id="WP_115939446.1">
    <property type="nucleotide sequence ID" value="NZ_QRDW01000018.1"/>
</dbReference>
<dbReference type="InterPro" id="IPR050445">
    <property type="entry name" value="Bact_polysacc_biosynth/exp"/>
</dbReference>
<comment type="caution">
    <text evidence="1">The sequence shown here is derived from an EMBL/GenBank/DDBJ whole genome shotgun (WGS) entry which is preliminary data.</text>
</comment>
<accession>A0A3D9H3L7</accession>
<gene>
    <name evidence="1" type="ORF">DFP90_11824</name>
</gene>
<dbReference type="AlphaFoldDB" id="A0A3D9H3L7"/>
<keyword evidence="2" id="KW-1185">Reference proteome</keyword>
<organism evidence="1 2">
    <name type="scientific">Aestuariispira insulae</name>
    <dbReference type="NCBI Taxonomy" id="1461337"/>
    <lineage>
        <taxon>Bacteria</taxon>
        <taxon>Pseudomonadati</taxon>
        <taxon>Pseudomonadota</taxon>
        <taxon>Alphaproteobacteria</taxon>
        <taxon>Rhodospirillales</taxon>
        <taxon>Kiloniellaceae</taxon>
        <taxon>Aestuariispira</taxon>
    </lineage>
</organism>
<reference evidence="1 2" key="1">
    <citation type="submission" date="2018-07" db="EMBL/GenBank/DDBJ databases">
        <title>Genomic Encyclopedia of Type Strains, Phase III (KMG-III): the genomes of soil and plant-associated and newly described type strains.</title>
        <authorList>
            <person name="Whitman W."/>
        </authorList>
    </citation>
    <scope>NUCLEOTIDE SEQUENCE [LARGE SCALE GENOMIC DNA]</scope>
    <source>
        <strain evidence="1 2">CECT 8488</strain>
    </source>
</reference>
<dbReference type="OrthoDB" id="230260at2"/>
<proteinExistence type="predicted"/>
<dbReference type="Proteomes" id="UP000256845">
    <property type="component" value="Unassembled WGS sequence"/>
</dbReference>